<comment type="caution">
    <text evidence="5">The sequence shown here is derived from an EMBL/GenBank/DDBJ whole genome shotgun (WGS) entry which is preliminary data.</text>
</comment>
<dbReference type="InterPro" id="IPR050695">
    <property type="entry name" value="N-acetylmuramoyl_amidase_3"/>
</dbReference>
<dbReference type="Pfam" id="PF01520">
    <property type="entry name" value="Amidase_3"/>
    <property type="match status" value="1"/>
</dbReference>
<proteinExistence type="predicted"/>
<dbReference type="PANTHER" id="PTHR30404">
    <property type="entry name" value="N-ACETYLMURAMOYL-L-ALANINE AMIDASE"/>
    <property type="match status" value="1"/>
</dbReference>
<sequence length="244" mass="24546">MRRSSGWIVPVAVAAALVAGTGSAPAQPGTGPLTGRTVYLDPGHNGANDGSLTTQVPTGRGGTKNCQTTGTSTDGGYAEHTFNWQLAEVVRDELVALGAHVLLSRPDDSSVGSCVDRRAIEANESAADAVVSLHADGAAADAHGFHVNYSAPPLNEVQAGPSVALATSIRDALLAAGITPSTYLGANGLLGRDDLTGLNLSQRPSVLVETGNMRNAGDAARMTDPGGRAQLAGAVVAGITAFLG</sequence>
<organism evidence="5 6">
    <name type="scientific">Rhodococcus zopfii</name>
    <dbReference type="NCBI Taxonomy" id="43772"/>
    <lineage>
        <taxon>Bacteria</taxon>
        <taxon>Bacillati</taxon>
        <taxon>Actinomycetota</taxon>
        <taxon>Actinomycetes</taxon>
        <taxon>Mycobacteriales</taxon>
        <taxon>Nocardiaceae</taxon>
        <taxon>Rhodococcus</taxon>
    </lineage>
</organism>
<dbReference type="SMART" id="SM00646">
    <property type="entry name" value="Ami_3"/>
    <property type="match status" value="1"/>
</dbReference>
<dbReference type="InterPro" id="IPR002508">
    <property type="entry name" value="MurNAc-LAA_cat"/>
</dbReference>
<keyword evidence="6" id="KW-1185">Reference proteome</keyword>
<dbReference type="CDD" id="cd02696">
    <property type="entry name" value="MurNAc-LAA"/>
    <property type="match status" value="1"/>
</dbReference>
<dbReference type="Gene3D" id="3.40.630.40">
    <property type="entry name" value="Zn-dependent exopeptidases"/>
    <property type="match status" value="1"/>
</dbReference>
<evidence type="ECO:0000313" key="5">
    <source>
        <dbReference type="EMBL" id="MDV2477517.1"/>
    </source>
</evidence>
<evidence type="ECO:0000313" key="6">
    <source>
        <dbReference type="Proteomes" id="UP001275440"/>
    </source>
</evidence>
<evidence type="ECO:0000256" key="1">
    <source>
        <dbReference type="ARBA" id="ARBA00022801"/>
    </source>
</evidence>
<accession>A0ABU3WUV4</accession>
<dbReference type="Proteomes" id="UP001275440">
    <property type="component" value="Unassembled WGS sequence"/>
</dbReference>
<dbReference type="SUPFAM" id="SSF53187">
    <property type="entry name" value="Zn-dependent exopeptidases"/>
    <property type="match status" value="1"/>
</dbReference>
<name>A0ABU3WUV4_9NOCA</name>
<feature type="chain" id="PRO_5047533962" evidence="3">
    <location>
        <begin position="27"/>
        <end position="244"/>
    </location>
</feature>
<gene>
    <name evidence="5" type="ORF">F8M49_22870</name>
</gene>
<reference evidence="5 6" key="1">
    <citation type="submission" date="2019-10" db="EMBL/GenBank/DDBJ databases">
        <title>Draft Genome Assembly of Rhodococcus zopfii DSM44189.</title>
        <authorList>
            <person name="Sutton J.M."/>
            <person name="Akob D.M."/>
            <person name="Bushman T.J."/>
        </authorList>
    </citation>
    <scope>NUCLEOTIDE SEQUENCE [LARGE SCALE GENOMIC DNA]</scope>
    <source>
        <strain evidence="5 6">DSM 44189</strain>
    </source>
</reference>
<dbReference type="EMBL" id="WBMO01000005">
    <property type="protein sequence ID" value="MDV2477517.1"/>
    <property type="molecule type" value="Genomic_DNA"/>
</dbReference>
<keyword evidence="3" id="KW-0732">Signal</keyword>
<keyword evidence="1" id="KW-0378">Hydrolase</keyword>
<feature type="region of interest" description="Disordered" evidence="2">
    <location>
        <begin position="50"/>
        <end position="72"/>
    </location>
</feature>
<evidence type="ECO:0000256" key="3">
    <source>
        <dbReference type="SAM" id="SignalP"/>
    </source>
</evidence>
<feature type="signal peptide" evidence="3">
    <location>
        <begin position="1"/>
        <end position="26"/>
    </location>
</feature>
<evidence type="ECO:0000259" key="4">
    <source>
        <dbReference type="SMART" id="SM00646"/>
    </source>
</evidence>
<evidence type="ECO:0000256" key="2">
    <source>
        <dbReference type="SAM" id="MobiDB-lite"/>
    </source>
</evidence>
<dbReference type="PANTHER" id="PTHR30404:SF0">
    <property type="entry name" value="N-ACETYLMURAMOYL-L-ALANINE AMIDASE AMIC"/>
    <property type="match status" value="1"/>
</dbReference>
<protein>
    <submittedName>
        <fullName evidence="5">N-acetylmuramoyl-L-alanine amidase</fullName>
    </submittedName>
</protein>
<dbReference type="NCBIfam" id="NF038140">
    <property type="entry name" value="amidase_Rv3717"/>
    <property type="match status" value="1"/>
</dbReference>
<feature type="domain" description="MurNAc-LAA" evidence="4">
    <location>
        <begin position="119"/>
        <end position="240"/>
    </location>
</feature>